<dbReference type="CDD" id="cd00090">
    <property type="entry name" value="HTH_ARSR"/>
    <property type="match status" value="1"/>
</dbReference>
<name>A0A6N8CM81_9BACI</name>
<comment type="caution">
    <text evidence="2">The sequence shown here is derived from an EMBL/GenBank/DDBJ whole genome shotgun (WGS) entry which is preliminary data.</text>
</comment>
<organism evidence="2 3">
    <name type="scientific">Terrilactibacillus tamarindi</name>
    <dbReference type="NCBI Taxonomy" id="2599694"/>
    <lineage>
        <taxon>Bacteria</taxon>
        <taxon>Bacillati</taxon>
        <taxon>Bacillota</taxon>
        <taxon>Bacilli</taxon>
        <taxon>Bacillales</taxon>
        <taxon>Bacillaceae</taxon>
        <taxon>Terrilactibacillus</taxon>
    </lineage>
</organism>
<dbReference type="EMBL" id="WNHB01000004">
    <property type="protein sequence ID" value="MTT31122.1"/>
    <property type="molecule type" value="Genomic_DNA"/>
</dbReference>
<dbReference type="PANTHER" id="PTHR38600:SF2">
    <property type="entry name" value="SLL0088 PROTEIN"/>
    <property type="match status" value="1"/>
</dbReference>
<proteinExistence type="predicted"/>
<reference evidence="2 3" key="1">
    <citation type="submission" date="2019-11" db="EMBL/GenBank/DDBJ databases">
        <title>Terrilactibacillus tamarindus sp. nov. BCM23-1 isolated from bark of Tamarindus indica.</title>
        <authorList>
            <person name="Kingkaew E."/>
            <person name="Tanasupawat S."/>
        </authorList>
    </citation>
    <scope>NUCLEOTIDE SEQUENCE [LARGE SCALE GENOMIC DNA]</scope>
    <source>
        <strain evidence="2 3">BCM23-1</strain>
    </source>
</reference>
<evidence type="ECO:0000313" key="3">
    <source>
        <dbReference type="Proteomes" id="UP000440978"/>
    </source>
</evidence>
<dbReference type="GO" id="GO:0003677">
    <property type="term" value="F:DNA binding"/>
    <property type="evidence" value="ECO:0007669"/>
    <property type="project" value="UniProtKB-KW"/>
</dbReference>
<dbReference type="Pfam" id="PF12840">
    <property type="entry name" value="HTH_20"/>
    <property type="match status" value="1"/>
</dbReference>
<dbReference type="AlphaFoldDB" id="A0A6N8CM81"/>
<evidence type="ECO:0000313" key="2">
    <source>
        <dbReference type="EMBL" id="MTT31122.1"/>
    </source>
</evidence>
<keyword evidence="3" id="KW-1185">Reference proteome</keyword>
<dbReference type="PANTHER" id="PTHR38600">
    <property type="entry name" value="TRANSCRIPTIONAL REGULATORY PROTEIN"/>
    <property type="match status" value="1"/>
</dbReference>
<sequence>MNDVYYLNDLEQLKVLCDPFRISILWQLDDMPKTGKMLADKLKLSPSKVRYHLKELERAELVKVVNTSEKNGIVQKFYQPIAKIISTEKIMPIVNGLSPQMIKSLEKNTQLALERSKTFANRMNSSETNSLIQISDSINLSKDDYDFVKEKIKELYTYMREHNNKEKKHNNYHVNISIFPIKQDDKKGSELNE</sequence>
<dbReference type="InterPro" id="IPR036388">
    <property type="entry name" value="WH-like_DNA-bd_sf"/>
</dbReference>
<dbReference type="Gene3D" id="1.10.10.10">
    <property type="entry name" value="Winged helix-like DNA-binding domain superfamily/Winged helix DNA-binding domain"/>
    <property type="match status" value="1"/>
</dbReference>
<dbReference type="RefSeq" id="WP_155216937.1">
    <property type="nucleotide sequence ID" value="NZ_WNHB01000004.1"/>
</dbReference>
<gene>
    <name evidence="2" type="ORF">GMB86_03725</name>
</gene>
<accession>A0A6N8CM81</accession>
<dbReference type="InterPro" id="IPR011991">
    <property type="entry name" value="ArsR-like_HTH"/>
</dbReference>
<dbReference type="SUPFAM" id="SSF46785">
    <property type="entry name" value="Winged helix' DNA-binding domain"/>
    <property type="match status" value="1"/>
</dbReference>
<keyword evidence="1" id="KW-0238">DNA-binding</keyword>
<dbReference type="OrthoDB" id="1691727at2"/>
<dbReference type="InterPro" id="IPR036390">
    <property type="entry name" value="WH_DNA-bd_sf"/>
</dbReference>
<evidence type="ECO:0000256" key="1">
    <source>
        <dbReference type="ARBA" id="ARBA00023125"/>
    </source>
</evidence>
<protein>
    <submittedName>
        <fullName evidence="2">Helix-turn-helix domain-containing protein</fullName>
    </submittedName>
</protein>
<dbReference type="Proteomes" id="UP000440978">
    <property type="component" value="Unassembled WGS sequence"/>
</dbReference>